<keyword evidence="2" id="KW-1185">Reference proteome</keyword>
<accession>A0ABU6VSI8</accession>
<name>A0ABU6VSI8_9FABA</name>
<evidence type="ECO:0000313" key="1">
    <source>
        <dbReference type="EMBL" id="MED6176595.1"/>
    </source>
</evidence>
<protein>
    <submittedName>
        <fullName evidence="1">Uncharacterized protein</fullName>
    </submittedName>
</protein>
<evidence type="ECO:0000313" key="2">
    <source>
        <dbReference type="Proteomes" id="UP001341840"/>
    </source>
</evidence>
<gene>
    <name evidence="1" type="ORF">PIB30_089725</name>
</gene>
<dbReference type="Proteomes" id="UP001341840">
    <property type="component" value="Unassembled WGS sequence"/>
</dbReference>
<proteinExistence type="predicted"/>
<organism evidence="1 2">
    <name type="scientific">Stylosanthes scabra</name>
    <dbReference type="NCBI Taxonomy" id="79078"/>
    <lineage>
        <taxon>Eukaryota</taxon>
        <taxon>Viridiplantae</taxon>
        <taxon>Streptophyta</taxon>
        <taxon>Embryophyta</taxon>
        <taxon>Tracheophyta</taxon>
        <taxon>Spermatophyta</taxon>
        <taxon>Magnoliopsida</taxon>
        <taxon>eudicotyledons</taxon>
        <taxon>Gunneridae</taxon>
        <taxon>Pentapetalae</taxon>
        <taxon>rosids</taxon>
        <taxon>fabids</taxon>
        <taxon>Fabales</taxon>
        <taxon>Fabaceae</taxon>
        <taxon>Papilionoideae</taxon>
        <taxon>50 kb inversion clade</taxon>
        <taxon>dalbergioids sensu lato</taxon>
        <taxon>Dalbergieae</taxon>
        <taxon>Pterocarpus clade</taxon>
        <taxon>Stylosanthes</taxon>
    </lineage>
</organism>
<reference evidence="1 2" key="1">
    <citation type="journal article" date="2023" name="Plants (Basel)">
        <title>Bridging the Gap: Combining Genomics and Transcriptomics Approaches to Understand Stylosanthes scabra, an Orphan Legume from the Brazilian Caatinga.</title>
        <authorList>
            <person name="Ferreira-Neto J.R.C."/>
            <person name="da Silva M.D."/>
            <person name="Binneck E."/>
            <person name="de Melo N.F."/>
            <person name="da Silva R.H."/>
            <person name="de Melo A.L.T.M."/>
            <person name="Pandolfi V."/>
            <person name="Bustamante F.O."/>
            <person name="Brasileiro-Vidal A.C."/>
            <person name="Benko-Iseppon A.M."/>
        </authorList>
    </citation>
    <scope>NUCLEOTIDE SEQUENCE [LARGE SCALE GENOMIC DNA]</scope>
    <source>
        <tissue evidence="1">Leaves</tissue>
    </source>
</reference>
<sequence>MLGERARKRAMGLQNDGAICNRINALSTHLWNGSNDSTRNRRKNHLDIEGKNGAQRKLRANWEGSYRVVEVLGKGAYRLTTIEGAQVLRT</sequence>
<dbReference type="EMBL" id="JASCZI010152727">
    <property type="protein sequence ID" value="MED6176595.1"/>
    <property type="molecule type" value="Genomic_DNA"/>
</dbReference>
<comment type="caution">
    <text evidence="1">The sequence shown here is derived from an EMBL/GenBank/DDBJ whole genome shotgun (WGS) entry which is preliminary data.</text>
</comment>